<protein>
    <submittedName>
        <fullName evidence="1">Uncharacterized protein</fullName>
    </submittedName>
</protein>
<organism evidence="1">
    <name type="scientific">mine drainage metagenome</name>
    <dbReference type="NCBI Taxonomy" id="410659"/>
    <lineage>
        <taxon>unclassified sequences</taxon>
        <taxon>metagenomes</taxon>
        <taxon>ecological metagenomes</taxon>
    </lineage>
</organism>
<dbReference type="EMBL" id="MLJW01000088">
    <property type="protein sequence ID" value="OIR01022.1"/>
    <property type="molecule type" value="Genomic_DNA"/>
</dbReference>
<name>A0A1J5SLT1_9ZZZZ</name>
<evidence type="ECO:0000313" key="1">
    <source>
        <dbReference type="EMBL" id="OIR01022.1"/>
    </source>
</evidence>
<accession>A0A1J5SLT1</accession>
<dbReference type="AlphaFoldDB" id="A0A1J5SLT1"/>
<sequence length="270" mass="28392">MQVVAVALEHAMRFDMDLHVQVAVRRAVAAGLAVAAVAQAHAAVDTCRDLDLQRLLFLDSACAVAVLARRTDLLAAAVAARAGLLDGEEALLHAHLAVTRTGLAGGSAGAGFGTGTAAGLALFHDRNTDLFFRAACRFFQRDLHVVAQVGAAVGLTAPAAAAAEDVAEDVAEVEALGAAGSERTAAAHAASFECRVTVLVVSRTFLSVGQSLVGFLRLLELFLRFRIVRIAVGMVLHRQFAISLLDLFLRRVAIDAEDFVVVFFAHAEKA</sequence>
<comment type="caution">
    <text evidence="1">The sequence shown here is derived from an EMBL/GenBank/DDBJ whole genome shotgun (WGS) entry which is preliminary data.</text>
</comment>
<gene>
    <name evidence="1" type="ORF">GALL_168190</name>
</gene>
<proteinExistence type="predicted"/>
<reference evidence="1" key="1">
    <citation type="submission" date="2016-10" db="EMBL/GenBank/DDBJ databases">
        <title>Sequence of Gallionella enrichment culture.</title>
        <authorList>
            <person name="Poehlein A."/>
            <person name="Muehling M."/>
            <person name="Daniel R."/>
        </authorList>
    </citation>
    <scope>NUCLEOTIDE SEQUENCE</scope>
</reference>